<keyword evidence="5" id="KW-1185">Reference proteome</keyword>
<comment type="caution">
    <text evidence="4">The sequence shown here is derived from an EMBL/GenBank/DDBJ whole genome shotgun (WGS) entry which is preliminary data.</text>
</comment>
<dbReference type="InParanoid" id="A0A1Y1UEA6"/>
<reference evidence="4 5" key="1">
    <citation type="submission" date="2017-03" db="EMBL/GenBank/DDBJ databases">
        <title>Widespread Adenine N6-methylation of Active Genes in Fungi.</title>
        <authorList>
            <consortium name="DOE Joint Genome Institute"/>
            <person name="Mondo S.J."/>
            <person name="Dannebaum R.O."/>
            <person name="Kuo R.C."/>
            <person name="Louie K.B."/>
            <person name="Bewick A.J."/>
            <person name="Labutti K."/>
            <person name="Haridas S."/>
            <person name="Kuo A."/>
            <person name="Salamov A."/>
            <person name="Ahrendt S.R."/>
            <person name="Lau R."/>
            <person name="Bowen B.P."/>
            <person name="Lipzen A."/>
            <person name="Sullivan W."/>
            <person name="Andreopoulos W.B."/>
            <person name="Clum A."/>
            <person name="Lindquist E."/>
            <person name="Daum C."/>
            <person name="Northen T.R."/>
            <person name="Ramamoorthy G."/>
            <person name="Schmitz R.J."/>
            <person name="Gryganskyi A."/>
            <person name="Culley D."/>
            <person name="Magnuson J."/>
            <person name="James T.Y."/>
            <person name="O'Malley M.A."/>
            <person name="Stajich J.E."/>
            <person name="Spatafora J.W."/>
            <person name="Visel A."/>
            <person name="Grigoriev I.V."/>
        </authorList>
    </citation>
    <scope>NUCLEOTIDE SEQUENCE [LARGE SCALE GENOMIC DNA]</scope>
    <source>
        <strain evidence="4 5">NRRL Y-17943</strain>
    </source>
</reference>
<dbReference type="Gene3D" id="1.10.8.10">
    <property type="entry name" value="DNA helicase RuvA subunit, C-terminal domain"/>
    <property type="match status" value="1"/>
</dbReference>
<proteinExistence type="predicted"/>
<protein>
    <recommendedName>
        <fullName evidence="3">CUE domain-containing protein</fullName>
    </recommendedName>
</protein>
<feature type="compositionally biased region" description="Basic and acidic residues" evidence="1">
    <location>
        <begin position="137"/>
        <end position="146"/>
    </location>
</feature>
<dbReference type="FunCoup" id="A0A1Y1UEA6">
    <property type="interactions" value="72"/>
</dbReference>
<dbReference type="InterPro" id="IPR003892">
    <property type="entry name" value="CUE"/>
</dbReference>
<feature type="compositionally biased region" description="Polar residues" evidence="1">
    <location>
        <begin position="158"/>
        <end position="167"/>
    </location>
</feature>
<dbReference type="OrthoDB" id="3824970at2759"/>
<feature type="transmembrane region" description="Helical" evidence="2">
    <location>
        <begin position="6"/>
        <end position="25"/>
    </location>
</feature>
<feature type="compositionally biased region" description="Polar residues" evidence="1">
    <location>
        <begin position="207"/>
        <end position="216"/>
    </location>
</feature>
<keyword evidence="2" id="KW-1133">Transmembrane helix</keyword>
<feature type="compositionally biased region" description="Basic and acidic residues" evidence="1">
    <location>
        <begin position="169"/>
        <end position="198"/>
    </location>
</feature>
<dbReference type="CDD" id="cd14424">
    <property type="entry name" value="CUE_Cue1p_like"/>
    <property type="match status" value="1"/>
</dbReference>
<feature type="region of interest" description="Disordered" evidence="1">
    <location>
        <begin position="89"/>
        <end position="216"/>
    </location>
</feature>
<feature type="compositionally biased region" description="Low complexity" evidence="1">
    <location>
        <begin position="92"/>
        <end position="122"/>
    </location>
</feature>
<evidence type="ECO:0000259" key="3">
    <source>
        <dbReference type="PROSITE" id="PS51140"/>
    </source>
</evidence>
<feature type="domain" description="CUE" evidence="3">
    <location>
        <begin position="40"/>
        <end position="82"/>
    </location>
</feature>
<evidence type="ECO:0000313" key="4">
    <source>
        <dbReference type="EMBL" id="ORX36390.1"/>
    </source>
</evidence>
<organism evidence="4 5">
    <name type="scientific">Kockovaella imperatae</name>
    <dbReference type="NCBI Taxonomy" id="4999"/>
    <lineage>
        <taxon>Eukaryota</taxon>
        <taxon>Fungi</taxon>
        <taxon>Dikarya</taxon>
        <taxon>Basidiomycota</taxon>
        <taxon>Agaricomycotina</taxon>
        <taxon>Tremellomycetes</taxon>
        <taxon>Tremellales</taxon>
        <taxon>Cuniculitremaceae</taxon>
        <taxon>Kockovaella</taxon>
    </lineage>
</organism>
<dbReference type="Proteomes" id="UP000193218">
    <property type="component" value="Unassembled WGS sequence"/>
</dbReference>
<dbReference type="STRING" id="4999.A0A1Y1UEA6"/>
<sequence length="216" mass="23699">MALPWSDIITSVLVIGTLYLLVRWFSKRASSTPNTGIRGVNLSMVETVKSAFPDIPAPNIIYSLSKTRSAQATSEEILERGFLPNPPASFEVPSSLLPPSSTQPVPSSAQSKSDASSKPQQSLIERYGLSSQLPTRKGKEREHVGDEDASGQAGPVQEASQRQSSTGGKWEDTKEKREMDLRQRKEKMILEARRRMLEKQAQAEATAGNTEQPTES</sequence>
<gene>
    <name evidence="4" type="ORF">BD324DRAFT_492952</name>
</gene>
<dbReference type="GeneID" id="33554745"/>
<keyword evidence="2" id="KW-0812">Transmembrane</keyword>
<name>A0A1Y1UEA6_9TREE</name>
<dbReference type="EMBL" id="NBSH01000008">
    <property type="protein sequence ID" value="ORX36390.1"/>
    <property type="molecule type" value="Genomic_DNA"/>
</dbReference>
<dbReference type="PROSITE" id="PS51140">
    <property type="entry name" value="CUE"/>
    <property type="match status" value="1"/>
</dbReference>
<dbReference type="Pfam" id="PF02845">
    <property type="entry name" value="CUE"/>
    <property type="match status" value="1"/>
</dbReference>
<dbReference type="RefSeq" id="XP_021870491.1">
    <property type="nucleotide sequence ID" value="XM_022012937.1"/>
</dbReference>
<dbReference type="AlphaFoldDB" id="A0A1Y1UEA6"/>
<evidence type="ECO:0000313" key="5">
    <source>
        <dbReference type="Proteomes" id="UP000193218"/>
    </source>
</evidence>
<dbReference type="GO" id="GO:0043130">
    <property type="term" value="F:ubiquitin binding"/>
    <property type="evidence" value="ECO:0007669"/>
    <property type="project" value="InterPro"/>
</dbReference>
<evidence type="ECO:0000256" key="1">
    <source>
        <dbReference type="SAM" id="MobiDB-lite"/>
    </source>
</evidence>
<keyword evidence="2" id="KW-0472">Membrane</keyword>
<evidence type="ECO:0000256" key="2">
    <source>
        <dbReference type="SAM" id="Phobius"/>
    </source>
</evidence>
<accession>A0A1Y1UEA6</accession>